<evidence type="ECO:0000313" key="1">
    <source>
        <dbReference type="EMBL" id="TVY12367.1"/>
    </source>
</evidence>
<gene>
    <name evidence="1" type="ORF">MDPP_00140</name>
</gene>
<dbReference type="RefSeq" id="WP_144658290.1">
    <property type="nucleotide sequence ID" value="NZ_VIAE01000002.1"/>
</dbReference>
<accession>A0A559KJT4</accession>
<sequence length="98" mass="11650">MVKIPNPDTGYDILLNIACYHLEFNINHSKKNHEINDTQVKEIQNQSRKFIESLNKINSLDSKQIEVYVNDLKKEFVEIILSCFEYNEYFLKPKKNNN</sequence>
<dbReference type="AlphaFoldDB" id="A0A559KJT4"/>
<organism evidence="1 2">
    <name type="scientific">Candidatus Phytoplasma pini</name>
    <dbReference type="NCBI Taxonomy" id="267362"/>
    <lineage>
        <taxon>Bacteria</taxon>
        <taxon>Bacillati</taxon>
        <taxon>Mycoplasmatota</taxon>
        <taxon>Mollicutes</taxon>
        <taxon>Acholeplasmatales</taxon>
        <taxon>Acholeplasmataceae</taxon>
        <taxon>Candidatus Phytoplasma</taxon>
    </lineage>
</organism>
<dbReference type="EMBL" id="VIAE01000002">
    <property type="protein sequence ID" value="TVY12367.1"/>
    <property type="molecule type" value="Genomic_DNA"/>
</dbReference>
<keyword evidence="2" id="KW-1185">Reference proteome</keyword>
<protein>
    <submittedName>
        <fullName evidence="1">Uncharacterized protein</fullName>
    </submittedName>
</protein>
<evidence type="ECO:0000313" key="2">
    <source>
        <dbReference type="Proteomes" id="UP000320078"/>
    </source>
</evidence>
<name>A0A559KJT4_9MOLU</name>
<reference evidence="1 2" key="1">
    <citation type="submission" date="2019-06" db="EMBL/GenBank/DDBJ databases">
        <title>Draft Genome Sequence of Candidatus Phytoplasma pini-Related Strain MDPP: A Resource for Comparative Genomics of Gymnosperm-infecting Phytoplasmas.</title>
        <authorList>
            <person name="Cai W."/>
            <person name="Costanzo S."/>
            <person name="Shao J."/>
            <person name="Zhao Y."/>
            <person name="Davis R."/>
        </authorList>
    </citation>
    <scope>NUCLEOTIDE SEQUENCE [LARGE SCALE GENOMIC DNA]</scope>
    <source>
        <strain evidence="1 2">MDPP</strain>
    </source>
</reference>
<dbReference type="Proteomes" id="UP000320078">
    <property type="component" value="Unassembled WGS sequence"/>
</dbReference>
<proteinExistence type="predicted"/>
<comment type="caution">
    <text evidence="1">The sequence shown here is derived from an EMBL/GenBank/DDBJ whole genome shotgun (WGS) entry which is preliminary data.</text>
</comment>